<organism evidence="6 7">
    <name type="scientific">Caenorhabditis auriculariae</name>
    <dbReference type="NCBI Taxonomy" id="2777116"/>
    <lineage>
        <taxon>Eukaryota</taxon>
        <taxon>Metazoa</taxon>
        <taxon>Ecdysozoa</taxon>
        <taxon>Nematoda</taxon>
        <taxon>Chromadorea</taxon>
        <taxon>Rhabditida</taxon>
        <taxon>Rhabditina</taxon>
        <taxon>Rhabditomorpha</taxon>
        <taxon>Rhabditoidea</taxon>
        <taxon>Rhabditidae</taxon>
        <taxon>Peloderinae</taxon>
        <taxon>Caenorhabditis</taxon>
    </lineage>
</organism>
<protein>
    <recommendedName>
        <fullName evidence="8">Tetraspanin</fullName>
    </recommendedName>
</protein>
<evidence type="ECO:0000256" key="5">
    <source>
        <dbReference type="SAM" id="Phobius"/>
    </source>
</evidence>
<dbReference type="PANTHER" id="PTHR19282:SF516">
    <property type="entry name" value="TETRASPANIN"/>
    <property type="match status" value="1"/>
</dbReference>
<dbReference type="GO" id="GO:0005886">
    <property type="term" value="C:plasma membrane"/>
    <property type="evidence" value="ECO:0007669"/>
    <property type="project" value="TreeGrafter"/>
</dbReference>
<gene>
    <name evidence="6" type="ORF">CAUJ_LOCUS6392</name>
</gene>
<comment type="subcellular location">
    <subcellularLocation>
        <location evidence="1">Membrane</location>
        <topology evidence="1">Multi-pass membrane protein</topology>
    </subcellularLocation>
</comment>
<keyword evidence="2 5" id="KW-0812">Transmembrane</keyword>
<evidence type="ECO:0008006" key="8">
    <source>
        <dbReference type="Google" id="ProtNLM"/>
    </source>
</evidence>
<dbReference type="AlphaFoldDB" id="A0A8S1H5M6"/>
<evidence type="ECO:0000313" key="6">
    <source>
        <dbReference type="EMBL" id="CAD6190473.1"/>
    </source>
</evidence>
<evidence type="ECO:0000256" key="2">
    <source>
        <dbReference type="ARBA" id="ARBA00022692"/>
    </source>
</evidence>
<comment type="caution">
    <text evidence="6">The sequence shown here is derived from an EMBL/GenBank/DDBJ whole genome shotgun (WGS) entry which is preliminary data.</text>
</comment>
<dbReference type="Gene3D" id="1.10.1450.10">
    <property type="entry name" value="Tetraspanin"/>
    <property type="match status" value="1"/>
</dbReference>
<feature type="transmembrane region" description="Helical" evidence="5">
    <location>
        <begin position="266"/>
        <end position="291"/>
    </location>
</feature>
<keyword evidence="7" id="KW-1185">Reference proteome</keyword>
<evidence type="ECO:0000256" key="3">
    <source>
        <dbReference type="ARBA" id="ARBA00022989"/>
    </source>
</evidence>
<accession>A0A8S1H5M6</accession>
<name>A0A8S1H5M6_9PELO</name>
<dbReference type="InterPro" id="IPR008952">
    <property type="entry name" value="Tetraspanin_EC2_sf"/>
</dbReference>
<sequence length="311" mass="35482">MCIWFTRRRRSRRIAFPTPFELVSVRINSEVADFLDTTMTPKRRVSPSSECSPGWMKCITICFASMTLISGVLLVLLSIFLFLEKTKFMPLLHSQQFLYCVYMAGGCGALVLMGGFLPCCAIHNRCVMSFYVFLLTLSIVAEIFLCFSALGYVAASKEEVNKTLLYDIQVNYKRDPIIKHTIDRMQQAGKCCGAHAFNDYPKNNTEEYEGRGYYYQEMRLKKVQYVPDSCCYTYAKGCALSDGPSNIRYQGCQDYLLLHVRECMHFITICAVTSIILAIITIICCFVVCGLPRKNETPPSKYHDQELYLFG</sequence>
<reference evidence="6" key="1">
    <citation type="submission" date="2020-10" db="EMBL/GenBank/DDBJ databases">
        <authorList>
            <person name="Kikuchi T."/>
        </authorList>
    </citation>
    <scope>NUCLEOTIDE SEQUENCE</scope>
    <source>
        <strain evidence="6">NKZ352</strain>
    </source>
</reference>
<dbReference type="InterPro" id="IPR018499">
    <property type="entry name" value="Tetraspanin/Peripherin"/>
</dbReference>
<dbReference type="EMBL" id="CAJGYM010000016">
    <property type="protein sequence ID" value="CAD6190473.1"/>
    <property type="molecule type" value="Genomic_DNA"/>
</dbReference>
<dbReference type="SUPFAM" id="SSF48652">
    <property type="entry name" value="Tetraspanin"/>
    <property type="match status" value="1"/>
</dbReference>
<dbReference type="PANTHER" id="PTHR19282">
    <property type="entry name" value="TETRASPANIN"/>
    <property type="match status" value="1"/>
</dbReference>
<proteinExistence type="predicted"/>
<evidence type="ECO:0000256" key="4">
    <source>
        <dbReference type="ARBA" id="ARBA00023136"/>
    </source>
</evidence>
<keyword evidence="3 5" id="KW-1133">Transmembrane helix</keyword>
<dbReference type="Proteomes" id="UP000835052">
    <property type="component" value="Unassembled WGS sequence"/>
</dbReference>
<dbReference type="OrthoDB" id="438211at2759"/>
<feature type="transmembrane region" description="Helical" evidence="5">
    <location>
        <begin position="58"/>
        <end position="83"/>
    </location>
</feature>
<dbReference type="Pfam" id="PF00335">
    <property type="entry name" value="Tetraspanin"/>
    <property type="match status" value="1"/>
</dbReference>
<feature type="transmembrane region" description="Helical" evidence="5">
    <location>
        <begin position="130"/>
        <end position="155"/>
    </location>
</feature>
<keyword evidence="4 5" id="KW-0472">Membrane</keyword>
<feature type="transmembrane region" description="Helical" evidence="5">
    <location>
        <begin position="95"/>
        <end position="118"/>
    </location>
</feature>
<evidence type="ECO:0000313" key="7">
    <source>
        <dbReference type="Proteomes" id="UP000835052"/>
    </source>
</evidence>
<evidence type="ECO:0000256" key="1">
    <source>
        <dbReference type="ARBA" id="ARBA00004141"/>
    </source>
</evidence>